<dbReference type="GO" id="GO:0003697">
    <property type="term" value="F:single-stranded DNA binding"/>
    <property type="evidence" value="ECO:0007669"/>
    <property type="project" value="UniProtKB-UniRule"/>
</dbReference>
<evidence type="ECO:0000313" key="7">
    <source>
        <dbReference type="Proteomes" id="UP000198906"/>
    </source>
</evidence>
<dbReference type="SUPFAM" id="SSF50249">
    <property type="entry name" value="Nucleic acid-binding proteins"/>
    <property type="match status" value="1"/>
</dbReference>
<evidence type="ECO:0000256" key="4">
    <source>
        <dbReference type="SAM" id="MobiDB-lite"/>
    </source>
</evidence>
<accession>A0A1C6R7A7</accession>
<dbReference type="PROSITE" id="PS50935">
    <property type="entry name" value="SSB"/>
    <property type="match status" value="1"/>
</dbReference>
<evidence type="ECO:0000313" key="6">
    <source>
        <dbReference type="EMBL" id="SCL21621.1"/>
    </source>
</evidence>
<organism evidence="5 7">
    <name type="scientific">Micromonospora inyonensis</name>
    <dbReference type="NCBI Taxonomy" id="47866"/>
    <lineage>
        <taxon>Bacteria</taxon>
        <taxon>Bacillati</taxon>
        <taxon>Actinomycetota</taxon>
        <taxon>Actinomycetes</taxon>
        <taxon>Micromonosporales</taxon>
        <taxon>Micromonosporaceae</taxon>
        <taxon>Micromonospora</taxon>
    </lineage>
</organism>
<dbReference type="EMBL" id="FMHU01000001">
    <property type="protein sequence ID" value="SCL12810.1"/>
    <property type="molecule type" value="Genomic_DNA"/>
</dbReference>
<comment type="subunit">
    <text evidence="2">Homotetramer.</text>
</comment>
<dbReference type="PANTHER" id="PTHR10302:SF27">
    <property type="entry name" value="SINGLE-STRANDED DNA-BINDING PROTEIN"/>
    <property type="match status" value="1"/>
</dbReference>
<reference evidence="5" key="1">
    <citation type="submission" date="2016-06" db="EMBL/GenBank/DDBJ databases">
        <authorList>
            <person name="Kjaerup R.B."/>
            <person name="Dalgaard T.S."/>
            <person name="Juul-Madsen H.R."/>
        </authorList>
    </citation>
    <scope>NUCLEOTIDE SEQUENCE [LARGE SCALE GENOMIC DNA]</scope>
    <source>
        <strain evidence="5">DSM 46123</strain>
    </source>
</reference>
<evidence type="ECO:0000256" key="1">
    <source>
        <dbReference type="ARBA" id="ARBA00023125"/>
    </source>
</evidence>
<dbReference type="Pfam" id="PF00436">
    <property type="entry name" value="SSB"/>
    <property type="match status" value="1"/>
</dbReference>
<dbReference type="EMBL" id="FMHU01000002">
    <property type="protein sequence ID" value="SCL21621.1"/>
    <property type="molecule type" value="Genomic_DNA"/>
</dbReference>
<keyword evidence="7" id="KW-1185">Reference proteome</keyword>
<dbReference type="InterPro" id="IPR011344">
    <property type="entry name" value="ssDNA-bd"/>
</dbReference>
<dbReference type="PIRSF" id="PIRSF002070">
    <property type="entry name" value="SSB"/>
    <property type="match status" value="1"/>
</dbReference>
<dbReference type="RefSeq" id="WP_091450607.1">
    <property type="nucleotide sequence ID" value="NZ_FMHU01000001.1"/>
</dbReference>
<keyword evidence="1 2" id="KW-0238">DNA-binding</keyword>
<dbReference type="STRING" id="47866.GA0074694_0008"/>
<evidence type="ECO:0000256" key="3">
    <source>
        <dbReference type="PIRNR" id="PIRNR002070"/>
    </source>
</evidence>
<dbReference type="PANTHER" id="PTHR10302">
    <property type="entry name" value="SINGLE-STRANDED DNA-BINDING PROTEIN"/>
    <property type="match status" value="1"/>
</dbReference>
<dbReference type="NCBIfam" id="TIGR00621">
    <property type="entry name" value="ssb"/>
    <property type="match status" value="1"/>
</dbReference>
<feature type="compositionally biased region" description="Low complexity" evidence="4">
    <location>
        <begin position="130"/>
        <end position="144"/>
    </location>
</feature>
<dbReference type="HAMAP" id="MF_00984">
    <property type="entry name" value="SSB"/>
    <property type="match status" value="1"/>
</dbReference>
<proteinExistence type="inferred from homology"/>
<dbReference type="CDD" id="cd04496">
    <property type="entry name" value="SSB_OBF"/>
    <property type="match status" value="1"/>
</dbReference>
<sequence>MSLPVISGVARLTDDPELRYAASGTAVCKLRLAFNSRKKNDSTGQWEDGDTFFVDGTVFNQEAEHAAESLQRGLEVVVTGRLKTRRYETKEGEKRSVVELMVDGIGPALKFATATVNKMQRSGGSTGTRPAPAADDPWATAPPAGRNSRDDIPPF</sequence>
<feature type="region of interest" description="Disordered" evidence="4">
    <location>
        <begin position="117"/>
        <end position="155"/>
    </location>
</feature>
<comment type="caution">
    <text evidence="2">Lacks conserved residue(s) required for the propagation of feature annotation.</text>
</comment>
<gene>
    <name evidence="5" type="ORF">GA0074694_0008</name>
    <name evidence="6" type="ORF">GA0074694_3091</name>
</gene>
<evidence type="ECO:0000256" key="2">
    <source>
        <dbReference type="HAMAP-Rule" id="MF_00984"/>
    </source>
</evidence>
<protein>
    <recommendedName>
        <fullName evidence="2 3">Single-stranded DNA-binding protein</fullName>
        <shortName evidence="2">SSB</shortName>
    </recommendedName>
</protein>
<dbReference type="Gene3D" id="2.40.50.140">
    <property type="entry name" value="Nucleic acid-binding proteins"/>
    <property type="match status" value="1"/>
</dbReference>
<dbReference type="InterPro" id="IPR000424">
    <property type="entry name" value="Primosome_PriB/ssb"/>
</dbReference>
<dbReference type="Proteomes" id="UP000198906">
    <property type="component" value="Unassembled WGS sequence"/>
</dbReference>
<evidence type="ECO:0000313" key="5">
    <source>
        <dbReference type="EMBL" id="SCL12810.1"/>
    </source>
</evidence>
<name>A0A1C6R7A7_9ACTN</name>
<dbReference type="GO" id="GO:0006260">
    <property type="term" value="P:DNA replication"/>
    <property type="evidence" value="ECO:0007669"/>
    <property type="project" value="InterPro"/>
</dbReference>
<dbReference type="InterPro" id="IPR012340">
    <property type="entry name" value="NA-bd_OB-fold"/>
</dbReference>
<dbReference type="AlphaFoldDB" id="A0A1C6R7A7"/>
<dbReference type="GO" id="GO:0009295">
    <property type="term" value="C:nucleoid"/>
    <property type="evidence" value="ECO:0007669"/>
    <property type="project" value="TreeGrafter"/>
</dbReference>
<reference evidence="7" key="2">
    <citation type="submission" date="2016-06" db="EMBL/GenBank/DDBJ databases">
        <authorList>
            <person name="Varghese N."/>
        </authorList>
    </citation>
    <scope>NUCLEOTIDE SEQUENCE [LARGE SCALE GENOMIC DNA]</scope>
    <source>
        <strain evidence="7">DSM 46123</strain>
    </source>
</reference>